<dbReference type="Proteomes" id="UP000577362">
    <property type="component" value="Unassembled WGS sequence"/>
</dbReference>
<dbReference type="EMBL" id="JACIEN010000003">
    <property type="protein sequence ID" value="MBB4018091.1"/>
    <property type="molecule type" value="Genomic_DNA"/>
</dbReference>
<proteinExistence type="predicted"/>
<reference evidence="2 3" key="1">
    <citation type="submission" date="2020-08" db="EMBL/GenBank/DDBJ databases">
        <title>Genomic Encyclopedia of Type Strains, Phase IV (KMG-IV): sequencing the most valuable type-strain genomes for metagenomic binning, comparative biology and taxonomic classification.</title>
        <authorList>
            <person name="Goeker M."/>
        </authorList>
    </citation>
    <scope>NUCLEOTIDE SEQUENCE [LARGE SCALE GENOMIC DNA]</scope>
    <source>
        <strain evidence="2 3">DSM 103737</strain>
    </source>
</reference>
<evidence type="ECO:0000256" key="1">
    <source>
        <dbReference type="SAM" id="Phobius"/>
    </source>
</evidence>
<dbReference type="Pfam" id="PF19606">
    <property type="entry name" value="DUF6111"/>
    <property type="match status" value="1"/>
</dbReference>
<keyword evidence="1" id="KW-0812">Transmembrane</keyword>
<feature type="transmembrane region" description="Helical" evidence="1">
    <location>
        <begin position="40"/>
        <end position="60"/>
    </location>
</feature>
<dbReference type="AlphaFoldDB" id="A0A840BX52"/>
<feature type="transmembrane region" description="Helical" evidence="1">
    <location>
        <begin position="6"/>
        <end position="25"/>
    </location>
</feature>
<protein>
    <submittedName>
        <fullName evidence="2">Drug/metabolite transporter (DMT)-like permease</fullName>
    </submittedName>
</protein>
<sequence>MTRAILQQLVLFFVPFLLFGVYLLLRRRNPFTRHEWDGHVPWLVIAGLLLAIGAFVYLGITAERHSGAYVPTHLEDGRLVPGQFQ</sequence>
<keyword evidence="1" id="KW-0472">Membrane</keyword>
<keyword evidence="3" id="KW-1185">Reference proteome</keyword>
<comment type="caution">
    <text evidence="2">The sequence shown here is derived from an EMBL/GenBank/DDBJ whole genome shotgun (WGS) entry which is preliminary data.</text>
</comment>
<evidence type="ECO:0000313" key="2">
    <source>
        <dbReference type="EMBL" id="MBB4018091.1"/>
    </source>
</evidence>
<dbReference type="InterPro" id="IPR046093">
    <property type="entry name" value="DUF6111"/>
</dbReference>
<dbReference type="RefSeq" id="WP_019400321.1">
    <property type="nucleotide sequence ID" value="NZ_JACIEN010000003.1"/>
</dbReference>
<keyword evidence="1" id="KW-1133">Transmembrane helix</keyword>
<organism evidence="2 3">
    <name type="scientific">Chelatococcus caeni</name>
    <dbReference type="NCBI Taxonomy" id="1348468"/>
    <lineage>
        <taxon>Bacteria</taxon>
        <taxon>Pseudomonadati</taxon>
        <taxon>Pseudomonadota</taxon>
        <taxon>Alphaproteobacteria</taxon>
        <taxon>Hyphomicrobiales</taxon>
        <taxon>Chelatococcaceae</taxon>
        <taxon>Chelatococcus</taxon>
    </lineage>
</organism>
<accession>A0A840BX52</accession>
<gene>
    <name evidence="2" type="ORF">GGR16_003125</name>
</gene>
<name>A0A840BX52_9HYPH</name>
<evidence type="ECO:0000313" key="3">
    <source>
        <dbReference type="Proteomes" id="UP000577362"/>
    </source>
</evidence>